<sequence length="567" mass="62886">MAPQPVSQSRKLLDDWRKTLNNEIVESPFPPITVPNETLVSRILKTLRESALLHPEKAAVMESSDTSRCLTYQHVHDQALSVAAFLNSRGFGVGDRGTAFSFNCVQLPVIHLGVWAAGGIFDGSTAVFKHHETVFQMSDCASAVLFSSEALLGNVLRAVADCPSITRTIICIRSSSAALPDGVIDFNDVIATPPLDDVIPVPMDTPCFMSYSSGTTGLPKGVIHTHRSYHSSIEILRSHFLREVYPVLGVEKIDWHQDHQIVATTCYHMLGFGMLNWWLLTGSPIILMESLDEEIYPLIVEKYKPRYLSVTPPIFAFLTKHPRGISTCMDSVQLILSSGAPLSQEMGDELFKHHPSVKYIVQGYGMTETGYSHLPLLLKEGVNASSGVVAANYLQKMVLPGTFQPCKLGEWGEILVKGPGCTIGYRNNPELTNNFLFDKEGWLHTGDVGYMDDLGNIHIVDRMKEMIKVNWMHQNIQMPPAELEGILLSHHKIRDVAVVGVPHDDGGELVRAFVVKAEEDLSGAEVEKVIEDKLAPYKKITGGVYFIDKIPRSESGKILRRVLRENY</sequence>
<reference evidence="7" key="1">
    <citation type="submission" date="2023-10" db="EMBL/GenBank/DDBJ databases">
        <title>Genome assembly of Pristionchus species.</title>
        <authorList>
            <person name="Yoshida K."/>
            <person name="Sommer R.J."/>
        </authorList>
    </citation>
    <scope>NUCLEOTIDE SEQUENCE</scope>
    <source>
        <strain evidence="7">RS0144</strain>
    </source>
</reference>
<feature type="domain" description="AMP-binding enzyme C-terminal" evidence="6">
    <location>
        <begin position="482"/>
        <end position="557"/>
    </location>
</feature>
<proteinExistence type="inferred from homology"/>
<evidence type="ECO:0000259" key="6">
    <source>
        <dbReference type="Pfam" id="PF13193"/>
    </source>
</evidence>
<evidence type="ECO:0008006" key="9">
    <source>
        <dbReference type="Google" id="ProtNLM"/>
    </source>
</evidence>
<dbReference type="InterPro" id="IPR025110">
    <property type="entry name" value="AMP-bd_C"/>
</dbReference>
<dbReference type="GO" id="GO:0016405">
    <property type="term" value="F:CoA-ligase activity"/>
    <property type="evidence" value="ECO:0007669"/>
    <property type="project" value="TreeGrafter"/>
</dbReference>
<accession>A0AAV5UIV1</accession>
<dbReference type="AlphaFoldDB" id="A0AAV5UIV1"/>
<dbReference type="Proteomes" id="UP001432027">
    <property type="component" value="Unassembled WGS sequence"/>
</dbReference>
<dbReference type="PANTHER" id="PTHR24096">
    <property type="entry name" value="LONG-CHAIN-FATTY-ACID--COA LIGASE"/>
    <property type="match status" value="1"/>
</dbReference>
<keyword evidence="4" id="KW-0576">Peroxisome</keyword>
<gene>
    <name evidence="7" type="ORF">PENTCL1PPCAC_29066</name>
</gene>
<dbReference type="InterPro" id="IPR042099">
    <property type="entry name" value="ANL_N_sf"/>
</dbReference>
<name>A0AAV5UIV1_9BILA</name>
<dbReference type="EMBL" id="BTSX01000006">
    <property type="protein sequence ID" value="GMT06892.1"/>
    <property type="molecule type" value="Genomic_DNA"/>
</dbReference>
<dbReference type="Pfam" id="PF00501">
    <property type="entry name" value="AMP-binding"/>
    <property type="match status" value="1"/>
</dbReference>
<protein>
    <recommendedName>
        <fullName evidence="9">AMP-binding protein</fullName>
    </recommendedName>
</protein>
<feature type="domain" description="AMP-dependent synthetase/ligase" evidence="5">
    <location>
        <begin position="48"/>
        <end position="425"/>
    </location>
</feature>
<dbReference type="InterPro" id="IPR000873">
    <property type="entry name" value="AMP-dep_synth/lig_dom"/>
</dbReference>
<comment type="similarity">
    <text evidence="2">Belongs to the ATP-dependent AMP-binding enzyme family.</text>
</comment>
<evidence type="ECO:0000256" key="1">
    <source>
        <dbReference type="ARBA" id="ARBA00004275"/>
    </source>
</evidence>
<dbReference type="GO" id="GO:0005777">
    <property type="term" value="C:peroxisome"/>
    <property type="evidence" value="ECO:0007669"/>
    <property type="project" value="UniProtKB-SubCell"/>
</dbReference>
<evidence type="ECO:0000256" key="2">
    <source>
        <dbReference type="ARBA" id="ARBA00006432"/>
    </source>
</evidence>
<keyword evidence="3" id="KW-0436">Ligase</keyword>
<evidence type="ECO:0000256" key="3">
    <source>
        <dbReference type="ARBA" id="ARBA00022598"/>
    </source>
</evidence>
<dbReference type="PANTHER" id="PTHR24096:SF149">
    <property type="entry name" value="AMP-BINDING DOMAIN-CONTAINING PROTEIN-RELATED"/>
    <property type="match status" value="1"/>
</dbReference>
<evidence type="ECO:0000313" key="7">
    <source>
        <dbReference type="EMBL" id="GMT06892.1"/>
    </source>
</evidence>
<organism evidence="7 8">
    <name type="scientific">Pristionchus entomophagus</name>
    <dbReference type="NCBI Taxonomy" id="358040"/>
    <lineage>
        <taxon>Eukaryota</taxon>
        <taxon>Metazoa</taxon>
        <taxon>Ecdysozoa</taxon>
        <taxon>Nematoda</taxon>
        <taxon>Chromadorea</taxon>
        <taxon>Rhabditida</taxon>
        <taxon>Rhabditina</taxon>
        <taxon>Diplogasteromorpha</taxon>
        <taxon>Diplogasteroidea</taxon>
        <taxon>Neodiplogasteridae</taxon>
        <taxon>Pristionchus</taxon>
    </lineage>
</organism>
<dbReference type="Gene3D" id="3.40.50.12780">
    <property type="entry name" value="N-terminal domain of ligase-like"/>
    <property type="match status" value="1"/>
</dbReference>
<comment type="caution">
    <text evidence="7">The sequence shown here is derived from an EMBL/GenBank/DDBJ whole genome shotgun (WGS) entry which is preliminary data.</text>
</comment>
<dbReference type="SUPFAM" id="SSF56801">
    <property type="entry name" value="Acetyl-CoA synthetase-like"/>
    <property type="match status" value="1"/>
</dbReference>
<evidence type="ECO:0000313" key="8">
    <source>
        <dbReference type="Proteomes" id="UP001432027"/>
    </source>
</evidence>
<evidence type="ECO:0000256" key="4">
    <source>
        <dbReference type="ARBA" id="ARBA00023140"/>
    </source>
</evidence>
<dbReference type="PROSITE" id="PS00455">
    <property type="entry name" value="AMP_BINDING"/>
    <property type="match status" value="1"/>
</dbReference>
<dbReference type="Pfam" id="PF13193">
    <property type="entry name" value="AMP-binding_C"/>
    <property type="match status" value="1"/>
</dbReference>
<dbReference type="InterPro" id="IPR045851">
    <property type="entry name" value="AMP-bd_C_sf"/>
</dbReference>
<dbReference type="InterPro" id="IPR020845">
    <property type="entry name" value="AMP-binding_CS"/>
</dbReference>
<keyword evidence="8" id="KW-1185">Reference proteome</keyword>
<evidence type="ECO:0000259" key="5">
    <source>
        <dbReference type="Pfam" id="PF00501"/>
    </source>
</evidence>
<dbReference type="Gene3D" id="3.30.300.30">
    <property type="match status" value="1"/>
</dbReference>
<comment type="subcellular location">
    <subcellularLocation>
        <location evidence="1">Peroxisome</location>
    </subcellularLocation>
</comment>